<name>A0AAJ0A766_9PEZI</name>
<comment type="caution">
    <text evidence="1">The sequence shown here is derived from an EMBL/GenBank/DDBJ whole genome shotgun (WGS) entry which is preliminary data.</text>
</comment>
<evidence type="ECO:0000313" key="1">
    <source>
        <dbReference type="EMBL" id="KAK1656321.1"/>
    </source>
</evidence>
<organism evidence="1 2">
    <name type="scientific">Colletotrichum phormii</name>
    <dbReference type="NCBI Taxonomy" id="359342"/>
    <lineage>
        <taxon>Eukaryota</taxon>
        <taxon>Fungi</taxon>
        <taxon>Dikarya</taxon>
        <taxon>Ascomycota</taxon>
        <taxon>Pezizomycotina</taxon>
        <taxon>Sordariomycetes</taxon>
        <taxon>Hypocreomycetidae</taxon>
        <taxon>Glomerellales</taxon>
        <taxon>Glomerellaceae</taxon>
        <taxon>Colletotrichum</taxon>
        <taxon>Colletotrichum acutatum species complex</taxon>
    </lineage>
</organism>
<gene>
    <name evidence="1" type="ORF">BDP81DRAFT_19746</name>
</gene>
<keyword evidence="2" id="KW-1185">Reference proteome</keyword>
<evidence type="ECO:0000313" key="2">
    <source>
        <dbReference type="Proteomes" id="UP001243989"/>
    </source>
</evidence>
<dbReference type="EMBL" id="JAHMHQ010000001">
    <property type="protein sequence ID" value="KAK1656321.1"/>
    <property type="molecule type" value="Genomic_DNA"/>
</dbReference>
<dbReference type="AlphaFoldDB" id="A0AAJ0A766"/>
<dbReference type="RefSeq" id="XP_060452365.1">
    <property type="nucleotide sequence ID" value="XM_060582498.1"/>
</dbReference>
<dbReference type="Proteomes" id="UP001243989">
    <property type="component" value="Unassembled WGS sequence"/>
</dbReference>
<dbReference type="GeneID" id="85467360"/>
<proteinExistence type="predicted"/>
<protein>
    <submittedName>
        <fullName evidence="1">Uncharacterized protein</fullName>
    </submittedName>
</protein>
<accession>A0AAJ0A766</accession>
<reference evidence="1" key="1">
    <citation type="submission" date="2021-06" db="EMBL/GenBank/DDBJ databases">
        <title>Comparative genomics, transcriptomics and evolutionary studies reveal genomic signatures of adaptation to plant cell wall in hemibiotrophic fungi.</title>
        <authorList>
            <consortium name="DOE Joint Genome Institute"/>
            <person name="Baroncelli R."/>
            <person name="Diaz J.F."/>
            <person name="Benocci T."/>
            <person name="Peng M."/>
            <person name="Battaglia E."/>
            <person name="Haridas S."/>
            <person name="Andreopoulos W."/>
            <person name="Labutti K."/>
            <person name="Pangilinan J."/>
            <person name="Floch G.L."/>
            <person name="Makela M.R."/>
            <person name="Henrissat B."/>
            <person name="Grigoriev I.V."/>
            <person name="Crouch J.A."/>
            <person name="De Vries R.P."/>
            <person name="Sukno S.A."/>
            <person name="Thon M.R."/>
        </authorList>
    </citation>
    <scope>NUCLEOTIDE SEQUENCE</scope>
    <source>
        <strain evidence="1">CBS 102054</strain>
    </source>
</reference>
<sequence length="154" mass="17425">METLPRNSFQNFRTYPHRFFFSIPKIVRAFVIATRYPPWNQVASFEITCPTAISSNVENYLQPTKTHLSPGYGCGYTQGANHHIFRILAGTSPLEQCLEVPTTDRKELEISGVRPCKSTLTSRLSRLDLPFACQHQSNLHQSAIPRPLSCQSQS</sequence>